<comment type="caution">
    <text evidence="6">The sequence shown here is derived from an EMBL/GenBank/DDBJ whole genome shotgun (WGS) entry which is preliminary data.</text>
</comment>
<evidence type="ECO:0000259" key="5">
    <source>
        <dbReference type="Pfam" id="PF04198"/>
    </source>
</evidence>
<dbReference type="Proteomes" id="UP001285244">
    <property type="component" value="Unassembled WGS sequence"/>
</dbReference>
<dbReference type="Pfam" id="PF13384">
    <property type="entry name" value="HTH_23"/>
    <property type="match status" value="1"/>
</dbReference>
<dbReference type="Gene3D" id="3.40.50.1360">
    <property type="match status" value="1"/>
</dbReference>
<keyword evidence="7" id="KW-1185">Reference proteome</keyword>
<evidence type="ECO:0000313" key="7">
    <source>
        <dbReference type="Proteomes" id="UP001285244"/>
    </source>
</evidence>
<dbReference type="InterPro" id="IPR007324">
    <property type="entry name" value="Sugar-bd_dom_put"/>
</dbReference>
<dbReference type="RefSeq" id="WP_320324830.1">
    <property type="nucleotide sequence ID" value="NZ_JALBUS010000002.1"/>
</dbReference>
<keyword evidence="2" id="KW-0805">Transcription regulation</keyword>
<reference evidence="6 7" key="1">
    <citation type="submission" date="2022-03" db="EMBL/GenBank/DDBJ databases">
        <title>Novel taxa within the pig intestine.</title>
        <authorList>
            <person name="Wylensek D."/>
            <person name="Bishof K."/>
            <person name="Afrizal A."/>
            <person name="Clavel T."/>
        </authorList>
    </citation>
    <scope>NUCLEOTIDE SEQUENCE [LARGE SCALE GENOMIC DNA]</scope>
    <source>
        <strain evidence="6 7">Cla-KB-P134</strain>
    </source>
</reference>
<evidence type="ECO:0000256" key="4">
    <source>
        <dbReference type="ARBA" id="ARBA00023163"/>
    </source>
</evidence>
<dbReference type="Gene3D" id="1.10.10.60">
    <property type="entry name" value="Homeodomain-like"/>
    <property type="match status" value="1"/>
</dbReference>
<proteinExistence type="inferred from homology"/>
<feature type="domain" description="Sugar-binding" evidence="5">
    <location>
        <begin position="61"/>
        <end position="314"/>
    </location>
</feature>
<keyword evidence="4" id="KW-0804">Transcription</keyword>
<dbReference type="Pfam" id="PF04198">
    <property type="entry name" value="Sugar-bind"/>
    <property type="match status" value="1"/>
</dbReference>
<dbReference type="EMBL" id="JALBUS010000002">
    <property type="protein sequence ID" value="MDX8416495.1"/>
    <property type="molecule type" value="Genomic_DNA"/>
</dbReference>
<dbReference type="PANTHER" id="PTHR34294:SF1">
    <property type="entry name" value="TRANSCRIPTIONAL REGULATOR LSRR"/>
    <property type="match status" value="1"/>
</dbReference>
<dbReference type="PANTHER" id="PTHR34294">
    <property type="entry name" value="TRANSCRIPTIONAL REGULATOR-RELATED"/>
    <property type="match status" value="1"/>
</dbReference>
<protein>
    <submittedName>
        <fullName evidence="6">Sugar-binding transcriptional regulator</fullName>
    </submittedName>
</protein>
<evidence type="ECO:0000256" key="3">
    <source>
        <dbReference type="ARBA" id="ARBA00023125"/>
    </source>
</evidence>
<evidence type="ECO:0000256" key="1">
    <source>
        <dbReference type="ARBA" id="ARBA00010466"/>
    </source>
</evidence>
<dbReference type="InterPro" id="IPR037171">
    <property type="entry name" value="NagB/RpiA_transferase-like"/>
</dbReference>
<sequence>MKPEEEQQLIQIAQMYYMENKTQSQIAKELHIHRSTISRLLKLSRQEGIVDITIHGLHDQNFPLEKRLKERYQLKYVGVVTCAEGLTRDQRSIVLANKANAFFQTILDDHMVLGFAWGATLREVANHLTNPAHHTPLMCVPLMGGSSGRIRSDYHVNAVAYEASRNLDCGAILIDAPAYVESADLKDRFMHSDFMQSITEYWHKVDIAFLGIGSPKVTMNKWRYFYGNDFFKEVEHGKVAGDIAGHYFDIYGTYLSDTLDTHLISIDKKGLARIPYRIGIAESLEKVDAIRGVLRGRYINCLITTQETAKALLNSVDL</sequence>
<organism evidence="6 7">
    <name type="scientific">Absicoccus intestinalis</name>
    <dbReference type="NCBI Taxonomy" id="2926319"/>
    <lineage>
        <taxon>Bacteria</taxon>
        <taxon>Bacillati</taxon>
        <taxon>Bacillota</taxon>
        <taxon>Erysipelotrichia</taxon>
        <taxon>Erysipelotrichales</taxon>
        <taxon>Erysipelotrichaceae</taxon>
        <taxon>Absicoccus</taxon>
    </lineage>
</organism>
<comment type="similarity">
    <text evidence="1">Belongs to the SorC transcriptional regulatory family.</text>
</comment>
<evidence type="ECO:0000256" key="2">
    <source>
        <dbReference type="ARBA" id="ARBA00023015"/>
    </source>
</evidence>
<evidence type="ECO:0000313" key="6">
    <source>
        <dbReference type="EMBL" id="MDX8416495.1"/>
    </source>
</evidence>
<dbReference type="InterPro" id="IPR051054">
    <property type="entry name" value="SorC_transcr_regulators"/>
</dbReference>
<name>A0ABU4WIW0_9FIRM</name>
<keyword evidence="3" id="KW-0238">DNA-binding</keyword>
<accession>A0ABU4WIW0</accession>
<dbReference type="SUPFAM" id="SSF100950">
    <property type="entry name" value="NagB/RpiA/CoA transferase-like"/>
    <property type="match status" value="1"/>
</dbReference>
<gene>
    <name evidence="6" type="ORF">MOZ64_01355</name>
</gene>